<reference evidence="3 4" key="1">
    <citation type="journal article" date="2016" name="Nat. Commun.">
        <title>Thousands of microbial genomes shed light on interconnected biogeochemical processes in an aquifer system.</title>
        <authorList>
            <person name="Anantharaman K."/>
            <person name="Brown C.T."/>
            <person name="Hug L.A."/>
            <person name="Sharon I."/>
            <person name="Castelle C.J."/>
            <person name="Probst A.J."/>
            <person name="Thomas B.C."/>
            <person name="Singh A."/>
            <person name="Wilkins M.J."/>
            <person name="Karaoz U."/>
            <person name="Brodie E.L."/>
            <person name="Williams K.H."/>
            <person name="Hubbard S.S."/>
            <person name="Banfield J.F."/>
        </authorList>
    </citation>
    <scope>NUCLEOTIDE SEQUENCE [LARGE SCALE GENOMIC DNA]</scope>
</reference>
<dbReference type="SUPFAM" id="SSF53448">
    <property type="entry name" value="Nucleotide-diphospho-sugar transferases"/>
    <property type="match status" value="1"/>
</dbReference>
<name>A0A1F5ZU64_9BACT</name>
<evidence type="ECO:0000313" key="4">
    <source>
        <dbReference type="Proteomes" id="UP000176923"/>
    </source>
</evidence>
<dbReference type="STRING" id="1798382.A3D77_03180"/>
<proteinExistence type="predicted"/>
<feature type="transmembrane region" description="Helical" evidence="1">
    <location>
        <begin position="250"/>
        <end position="274"/>
    </location>
</feature>
<feature type="domain" description="Glycosyltransferase 2-like" evidence="2">
    <location>
        <begin position="3"/>
        <end position="147"/>
    </location>
</feature>
<gene>
    <name evidence="3" type="ORF">A3D77_03180</name>
</gene>
<dbReference type="InterPro" id="IPR050834">
    <property type="entry name" value="Glycosyltransf_2"/>
</dbReference>
<keyword evidence="1" id="KW-0472">Membrane</keyword>
<feature type="transmembrane region" description="Helical" evidence="1">
    <location>
        <begin position="286"/>
        <end position="305"/>
    </location>
</feature>
<protein>
    <recommendedName>
        <fullName evidence="2">Glycosyltransferase 2-like domain-containing protein</fullName>
    </recommendedName>
</protein>
<dbReference type="InterPro" id="IPR029044">
    <property type="entry name" value="Nucleotide-diphossugar_trans"/>
</dbReference>
<dbReference type="AlphaFoldDB" id="A0A1F5ZU64"/>
<evidence type="ECO:0000256" key="1">
    <source>
        <dbReference type="SAM" id="Phobius"/>
    </source>
</evidence>
<evidence type="ECO:0000259" key="2">
    <source>
        <dbReference type="Pfam" id="PF00535"/>
    </source>
</evidence>
<evidence type="ECO:0000313" key="3">
    <source>
        <dbReference type="EMBL" id="OGG16018.1"/>
    </source>
</evidence>
<comment type="caution">
    <text evidence="3">The sequence shown here is derived from an EMBL/GenBank/DDBJ whole genome shotgun (WGS) entry which is preliminary data.</text>
</comment>
<keyword evidence="1" id="KW-1133">Transmembrane helix</keyword>
<keyword evidence="1" id="KW-0812">Transmembrane</keyword>
<feature type="transmembrane region" description="Helical" evidence="1">
    <location>
        <begin position="311"/>
        <end position="337"/>
    </location>
</feature>
<dbReference type="Pfam" id="PF00535">
    <property type="entry name" value="Glycos_transf_2"/>
    <property type="match status" value="1"/>
</dbReference>
<dbReference type="Proteomes" id="UP000176923">
    <property type="component" value="Unassembled WGS sequence"/>
</dbReference>
<organism evidence="3 4">
    <name type="scientific">Candidatus Gottesmanbacteria bacterium RIFCSPHIGHO2_02_FULL_39_11</name>
    <dbReference type="NCBI Taxonomy" id="1798382"/>
    <lineage>
        <taxon>Bacteria</taxon>
        <taxon>Candidatus Gottesmaniibacteriota</taxon>
    </lineage>
</organism>
<dbReference type="Gene3D" id="3.90.550.10">
    <property type="entry name" value="Spore Coat Polysaccharide Biosynthesis Protein SpsA, Chain A"/>
    <property type="match status" value="1"/>
</dbReference>
<dbReference type="PANTHER" id="PTHR43685">
    <property type="entry name" value="GLYCOSYLTRANSFERASE"/>
    <property type="match status" value="1"/>
</dbReference>
<dbReference type="InterPro" id="IPR001173">
    <property type="entry name" value="Glyco_trans_2-like"/>
</dbReference>
<sequence length="338" mass="39798">MLSIIIPSYNSLNKIGHLLYSIDKSQHIRKADFEVIIVDDYSTDGTVDFITSHLKNWLNLSNLKIIELKKNQGPAVARNIGVKYAKGSIILFLDADVILFEKTLKRVIYLFDSDPDLFALTGVWDKEQKGNGFFRRFKALRDWSYWINERDPKNYYYLFSTRVAAIRRDLFLRLGGFDTTYKAALIEDIELTYRIAKRHAIVFDPEVRVHHEFEDFLPVAKKYFWRSYYWSKIYRERKKFDPVATTGKEALATISAAGVVFLFLIFLLSYLSSLSYTEEIRRWEGLLLWFFLVFHFLMVRKFIVFCVKEEGWWFGFKAFITGIILYCVIISGALFSLR</sequence>
<accession>A0A1F5ZU64</accession>
<dbReference type="EMBL" id="MFJL01000016">
    <property type="protein sequence ID" value="OGG16018.1"/>
    <property type="molecule type" value="Genomic_DNA"/>
</dbReference>
<dbReference type="PANTHER" id="PTHR43685:SF3">
    <property type="entry name" value="SLR2126 PROTEIN"/>
    <property type="match status" value="1"/>
</dbReference>